<protein>
    <submittedName>
        <fullName evidence="2">Uncharacterized protein</fullName>
    </submittedName>
</protein>
<evidence type="ECO:0000313" key="1">
    <source>
        <dbReference type="EMBL" id="KAK8834474.1"/>
    </source>
</evidence>
<dbReference type="Proteomes" id="UP001470230">
    <property type="component" value="Unassembled WGS sequence"/>
</dbReference>
<accession>A0ABR2KSX6</accession>
<evidence type="ECO:0000313" key="3">
    <source>
        <dbReference type="Proteomes" id="UP001470230"/>
    </source>
</evidence>
<proteinExistence type="predicted"/>
<comment type="caution">
    <text evidence="2">The sequence shown here is derived from an EMBL/GenBank/DDBJ whole genome shotgun (WGS) entry which is preliminary data.</text>
</comment>
<dbReference type="EMBL" id="JAPFFF010000398">
    <property type="protein sequence ID" value="KAK8834474.1"/>
    <property type="molecule type" value="Genomic_DNA"/>
</dbReference>
<gene>
    <name evidence="2" type="ORF">M9Y10_022357</name>
    <name evidence="1" type="ORF">M9Y10_030575</name>
</gene>
<sequence length="96" mass="11031">MNRLIEINNNSIFTPETNMPNIRKFRIITKGELHTRVSLMNTILPALAHVDTKHFSPSEHLIKASKVLTGHRDARDLINKDKFFEDLPSIFAFTNS</sequence>
<organism evidence="2 3">
    <name type="scientific">Tritrichomonas musculus</name>
    <dbReference type="NCBI Taxonomy" id="1915356"/>
    <lineage>
        <taxon>Eukaryota</taxon>
        <taxon>Metamonada</taxon>
        <taxon>Parabasalia</taxon>
        <taxon>Tritrichomonadida</taxon>
        <taxon>Tritrichomonadidae</taxon>
        <taxon>Tritrichomonas</taxon>
    </lineage>
</organism>
<name>A0ABR2KSX6_9EUKA</name>
<dbReference type="EMBL" id="JAPFFF010000003">
    <property type="protein sequence ID" value="KAK8893928.1"/>
    <property type="molecule type" value="Genomic_DNA"/>
</dbReference>
<reference evidence="2 3" key="1">
    <citation type="submission" date="2024-04" db="EMBL/GenBank/DDBJ databases">
        <title>Tritrichomonas musculus Genome.</title>
        <authorList>
            <person name="Alves-Ferreira E."/>
            <person name="Grigg M."/>
            <person name="Lorenzi H."/>
            <person name="Galac M."/>
        </authorList>
    </citation>
    <scope>NUCLEOTIDE SEQUENCE [LARGE SCALE GENOMIC DNA]</scope>
    <source>
        <strain evidence="2 3">EAF2021</strain>
    </source>
</reference>
<evidence type="ECO:0000313" key="2">
    <source>
        <dbReference type="EMBL" id="KAK8893928.1"/>
    </source>
</evidence>
<keyword evidence="3" id="KW-1185">Reference proteome</keyword>